<dbReference type="InterPro" id="IPR001498">
    <property type="entry name" value="Impact_N"/>
</dbReference>
<evidence type="ECO:0000256" key="1">
    <source>
        <dbReference type="ARBA" id="ARBA00007665"/>
    </source>
</evidence>
<evidence type="ECO:0000259" key="2">
    <source>
        <dbReference type="Pfam" id="PF01205"/>
    </source>
</evidence>
<dbReference type="KEGG" id="chu:CHU_2511"/>
<dbReference type="PROSITE" id="PS00910">
    <property type="entry name" value="UPF0029"/>
    <property type="match status" value="1"/>
</dbReference>
<dbReference type="RefSeq" id="WP_011585879.1">
    <property type="nucleotide sequence ID" value="NC_008255.1"/>
</dbReference>
<dbReference type="InterPro" id="IPR023582">
    <property type="entry name" value="Impact"/>
</dbReference>
<dbReference type="Gene3D" id="3.30.230.30">
    <property type="entry name" value="Impact, N-terminal domain"/>
    <property type="match status" value="1"/>
</dbReference>
<dbReference type="EMBL" id="CP000383">
    <property type="protein sequence ID" value="ABG59765.1"/>
    <property type="molecule type" value="Genomic_DNA"/>
</dbReference>
<dbReference type="Pfam" id="PF01205">
    <property type="entry name" value="Impact_N"/>
    <property type="match status" value="1"/>
</dbReference>
<sequence length="203" mass="23030">MKDDFYFTIAASTTAEYKEKGSKFLTFSYAVSTEQEIKEILQETRKKYYDARHVCYGYIIGTEDRVMKCQDDGEPAHTAGTPILNQIRSKNLTQTLVVVVRYFGGTKLGVSGLIEAYKESAKACLNKATILEKYLSDTLHITFEAALQGEVMRMVKEFNGQIISLDYQNKVILQVEIRKSITPKFLQNPILGVTVEIECNKEE</sequence>
<dbReference type="InterPro" id="IPR036956">
    <property type="entry name" value="Impact_N_sf"/>
</dbReference>
<reference evidence="3 4" key="1">
    <citation type="journal article" date="2007" name="Appl. Environ. Microbiol.">
        <title>Genome sequence of the cellulolytic gliding bacterium Cytophaga hutchinsonii.</title>
        <authorList>
            <person name="Xie G."/>
            <person name="Bruce D.C."/>
            <person name="Challacombe J.F."/>
            <person name="Chertkov O."/>
            <person name="Detter J.C."/>
            <person name="Gilna P."/>
            <person name="Han C.S."/>
            <person name="Lucas S."/>
            <person name="Misra M."/>
            <person name="Myers G.L."/>
            <person name="Richardson P."/>
            <person name="Tapia R."/>
            <person name="Thayer N."/>
            <person name="Thompson L.S."/>
            <person name="Brettin T.S."/>
            <person name="Henrissat B."/>
            <person name="Wilson D.B."/>
            <person name="McBride M.J."/>
        </authorList>
    </citation>
    <scope>NUCLEOTIDE SEQUENCE [LARGE SCALE GENOMIC DNA]</scope>
    <source>
        <strain evidence="4">ATCC 33406 / DSM 1761 / CIP 103989 / NBRC 15051 / NCIMB 9469 / D465</strain>
    </source>
</reference>
<organism evidence="3 4">
    <name type="scientific">Cytophaga hutchinsonii (strain ATCC 33406 / DSM 1761 / CIP 103989 / NBRC 15051 / NCIMB 9469 / D465)</name>
    <dbReference type="NCBI Taxonomy" id="269798"/>
    <lineage>
        <taxon>Bacteria</taxon>
        <taxon>Pseudomonadati</taxon>
        <taxon>Bacteroidota</taxon>
        <taxon>Cytophagia</taxon>
        <taxon>Cytophagales</taxon>
        <taxon>Cytophagaceae</taxon>
        <taxon>Cytophaga</taxon>
    </lineage>
</organism>
<name>A0A6N4STK3_CYTH3</name>
<dbReference type="PANTHER" id="PTHR16301:SF20">
    <property type="entry name" value="IMPACT FAMILY MEMBER YIGZ"/>
    <property type="match status" value="1"/>
</dbReference>
<dbReference type="GO" id="GO:0005737">
    <property type="term" value="C:cytoplasm"/>
    <property type="evidence" value="ECO:0007669"/>
    <property type="project" value="TreeGrafter"/>
</dbReference>
<dbReference type="InterPro" id="IPR015796">
    <property type="entry name" value="Impact_YigZ-like"/>
</dbReference>
<evidence type="ECO:0000313" key="4">
    <source>
        <dbReference type="Proteomes" id="UP000001822"/>
    </source>
</evidence>
<dbReference type="NCBIfam" id="TIGR00257">
    <property type="entry name" value="IMPACT_YIGZ"/>
    <property type="match status" value="1"/>
</dbReference>
<dbReference type="InterPro" id="IPR020568">
    <property type="entry name" value="Ribosomal_Su5_D2-typ_SF"/>
</dbReference>
<dbReference type="SUPFAM" id="SSF54211">
    <property type="entry name" value="Ribosomal protein S5 domain 2-like"/>
    <property type="match status" value="1"/>
</dbReference>
<dbReference type="GO" id="GO:0006446">
    <property type="term" value="P:regulation of translational initiation"/>
    <property type="evidence" value="ECO:0007669"/>
    <property type="project" value="TreeGrafter"/>
</dbReference>
<proteinExistence type="inferred from homology"/>
<evidence type="ECO:0000313" key="3">
    <source>
        <dbReference type="EMBL" id="ABG59765.1"/>
    </source>
</evidence>
<keyword evidence="4" id="KW-1185">Reference proteome</keyword>
<protein>
    <recommendedName>
        <fullName evidence="2">Impact N-terminal domain-containing protein</fullName>
    </recommendedName>
</protein>
<comment type="similarity">
    <text evidence="1">Belongs to the IMPACT family.</text>
</comment>
<dbReference type="PANTHER" id="PTHR16301">
    <property type="entry name" value="IMPACT-RELATED"/>
    <property type="match status" value="1"/>
</dbReference>
<dbReference type="OrthoDB" id="9813771at2"/>
<dbReference type="Proteomes" id="UP000001822">
    <property type="component" value="Chromosome"/>
</dbReference>
<dbReference type="InterPro" id="IPR020569">
    <property type="entry name" value="UPF0029_Impact_CS"/>
</dbReference>
<feature type="domain" description="Impact N-terminal" evidence="2">
    <location>
        <begin position="20"/>
        <end position="125"/>
    </location>
</feature>
<accession>A0A6N4STK3</accession>
<gene>
    <name evidence="3" type="ordered locus">CHU_2511</name>
</gene>
<dbReference type="AlphaFoldDB" id="A0A6N4STK3"/>